<evidence type="ECO:0000313" key="2">
    <source>
        <dbReference type="EMBL" id="MFC6882880.1"/>
    </source>
</evidence>
<organism evidence="2 3">
    <name type="scientific">Actinomadura yumaensis</name>
    <dbReference type="NCBI Taxonomy" id="111807"/>
    <lineage>
        <taxon>Bacteria</taxon>
        <taxon>Bacillati</taxon>
        <taxon>Actinomycetota</taxon>
        <taxon>Actinomycetes</taxon>
        <taxon>Streptosporangiales</taxon>
        <taxon>Thermomonosporaceae</taxon>
        <taxon>Actinomadura</taxon>
    </lineage>
</organism>
<feature type="compositionally biased region" description="Low complexity" evidence="1">
    <location>
        <begin position="68"/>
        <end position="82"/>
    </location>
</feature>
<comment type="caution">
    <text evidence="2">The sequence shown here is derived from an EMBL/GenBank/DDBJ whole genome shotgun (WGS) entry which is preliminary data.</text>
</comment>
<evidence type="ECO:0000313" key="3">
    <source>
        <dbReference type="Proteomes" id="UP001596380"/>
    </source>
</evidence>
<reference evidence="3" key="1">
    <citation type="journal article" date="2019" name="Int. J. Syst. Evol. Microbiol.">
        <title>The Global Catalogue of Microorganisms (GCM) 10K type strain sequencing project: providing services to taxonomists for standard genome sequencing and annotation.</title>
        <authorList>
            <consortium name="The Broad Institute Genomics Platform"/>
            <consortium name="The Broad Institute Genome Sequencing Center for Infectious Disease"/>
            <person name="Wu L."/>
            <person name="Ma J."/>
        </authorList>
    </citation>
    <scope>NUCLEOTIDE SEQUENCE [LARGE SCALE GENOMIC DNA]</scope>
    <source>
        <strain evidence="3">JCM 3369</strain>
    </source>
</reference>
<sequence length="97" mass="10217">MRSDLAKLNSALAVLQRNAGQVGTWDVGQQVGPKVDSAHQNMVSAINAYCRAYEAMVSRVEQSARNYGAAESAAKAASEGAGRQAGPPTGVTPWRTR</sequence>
<dbReference type="RefSeq" id="WP_160820353.1">
    <property type="nucleotide sequence ID" value="NZ_JBHSXE010000001.1"/>
</dbReference>
<name>A0ABW2CNN3_9ACTN</name>
<dbReference type="EMBL" id="JBHSXS010000015">
    <property type="protein sequence ID" value="MFC6882880.1"/>
    <property type="molecule type" value="Genomic_DNA"/>
</dbReference>
<protein>
    <recommendedName>
        <fullName evidence="4">WXG100 family type VII secretion target</fullName>
    </recommendedName>
</protein>
<keyword evidence="3" id="KW-1185">Reference proteome</keyword>
<gene>
    <name evidence="2" type="ORF">ACFQKB_24210</name>
</gene>
<evidence type="ECO:0000256" key="1">
    <source>
        <dbReference type="SAM" id="MobiDB-lite"/>
    </source>
</evidence>
<feature type="region of interest" description="Disordered" evidence="1">
    <location>
        <begin position="67"/>
        <end position="97"/>
    </location>
</feature>
<accession>A0ABW2CNN3</accession>
<proteinExistence type="predicted"/>
<evidence type="ECO:0008006" key="4">
    <source>
        <dbReference type="Google" id="ProtNLM"/>
    </source>
</evidence>
<dbReference type="Proteomes" id="UP001596380">
    <property type="component" value="Unassembled WGS sequence"/>
</dbReference>